<reference evidence="7" key="3">
    <citation type="submission" date="2023-01" db="EMBL/GenBank/DDBJ databases">
        <title>Human gut microbiome strain richness.</title>
        <authorList>
            <person name="Chen-Liaw A."/>
        </authorList>
    </citation>
    <scope>NUCLEOTIDE SEQUENCE</scope>
    <source>
        <strain evidence="7">RTP21484st1_E5_RTP21484_190118</strain>
    </source>
</reference>
<dbReference type="SUPFAM" id="SSF48208">
    <property type="entry name" value="Six-hairpin glycosidases"/>
    <property type="match status" value="1"/>
</dbReference>
<evidence type="ECO:0000313" key="10">
    <source>
        <dbReference type="Proteomes" id="UP000284660"/>
    </source>
</evidence>
<dbReference type="EMBL" id="JAQMPJ010000009">
    <property type="protein sequence ID" value="MDB9005626.1"/>
    <property type="molecule type" value="Genomic_DNA"/>
</dbReference>
<dbReference type="PROSITE" id="PS51257">
    <property type="entry name" value="PROKAR_LIPOPROTEIN"/>
    <property type="match status" value="1"/>
</dbReference>
<dbReference type="InterPro" id="IPR050883">
    <property type="entry name" value="PNGase"/>
</dbReference>
<dbReference type="EMBL" id="CYXP01000009">
    <property type="protein sequence ID" value="CUN29855.1"/>
    <property type="molecule type" value="Genomic_DNA"/>
</dbReference>
<feature type="domain" description="Glycosyl hydrolase family 92" evidence="4">
    <location>
        <begin position="221"/>
        <end position="712"/>
    </location>
</feature>
<dbReference type="Proteomes" id="UP001210126">
    <property type="component" value="Unassembled WGS sequence"/>
</dbReference>
<keyword evidence="7" id="KW-0326">Glycosidase</keyword>
<dbReference type="FunFam" id="3.30.2080.10:FF:000001">
    <property type="entry name" value="Alpha-1,2-mannosidase subfamily"/>
    <property type="match status" value="1"/>
</dbReference>
<evidence type="ECO:0000313" key="9">
    <source>
        <dbReference type="Proteomes" id="UP000095591"/>
    </source>
</evidence>
<sequence length="733" mass="84182">MKKLLFQTTLFLLLCSCISKIEKTPVDYVNNRIGNISHLLVPTYPTTHLPNSMLRMIPTHNEFTTDRMEGLALNSPSHRQGHSLLLLPYRGDVKDFDGNLKYRYDHEKSTPYNYSVYLDDFSVGVDFAPAAKSAIYRFRFEDSDRRLILLKANGKGEIDIKDGALCGYDNFAGIKHYFYLEFDAQPIQVDSLSHSLVFAEFPESEDVVNVRYGISYIGVEQAKRNLYNEINDFNLEKLASQARDKWNDVLGKIKIEGGTEDQKTTFYTALYRAHERMINISEDGKYFSAYDGKVHEDNGVDFWVDDWVWDTYLALHPLQVLLNPEAQEQKLASYIRMYEQSGWIPTFPCVFGDAHCMNGNHAAGVFADALNKGLRFDVEKAFEGMKHTVMTESMIPWYRGPKTALDDFYHENGWFPALHPGEKEEFTEVGPFEQRQAAAVTTAASYDDWCIAQLAKHLGKDEDYRFFQDRSYNYRNVFNKETHFFHPKDKDGKFIEPFDYIFSGGIGARAYFDENNAWTYNWDVRHHIQDLIDLFGGNTPFIERLDQLFVEDMKMSKWQYYALHPDATGNVGQFVMGNEPSFHIPYLYNYAGQPWKTQKRIRMLMESWFRNDLMGVCGDEDGGGMSAFYVFSALGFYPVSPGVPVYTIGSPLFDKSEIQLANGKVFTMIAHGVSWENKYIQSAKLNGAEYNKTWFTHEDVMKGGTLELFMGDRPNKKWGVGEGANPPSGEFVD</sequence>
<dbReference type="Proteomes" id="UP000284660">
    <property type="component" value="Unassembled WGS sequence"/>
</dbReference>
<dbReference type="InterPro" id="IPR005887">
    <property type="entry name" value="GH92_a_mannosidase_put"/>
</dbReference>
<dbReference type="GO" id="GO:0030246">
    <property type="term" value="F:carbohydrate binding"/>
    <property type="evidence" value="ECO:0007669"/>
    <property type="project" value="InterPro"/>
</dbReference>
<dbReference type="GO" id="GO:0005829">
    <property type="term" value="C:cytosol"/>
    <property type="evidence" value="ECO:0007669"/>
    <property type="project" value="TreeGrafter"/>
</dbReference>
<dbReference type="Gene3D" id="1.20.1050.60">
    <property type="entry name" value="alpha-1,2-mannosidase"/>
    <property type="match status" value="1"/>
</dbReference>
<evidence type="ECO:0000313" key="8">
    <source>
        <dbReference type="EMBL" id="RHD72432.1"/>
    </source>
</evidence>
<evidence type="ECO:0000259" key="5">
    <source>
        <dbReference type="Pfam" id="PF17678"/>
    </source>
</evidence>
<organism evidence="6 9">
    <name type="scientific">Parabacteroides distasonis</name>
    <dbReference type="NCBI Taxonomy" id="823"/>
    <lineage>
        <taxon>Bacteria</taxon>
        <taxon>Pseudomonadati</taxon>
        <taxon>Bacteroidota</taxon>
        <taxon>Bacteroidia</taxon>
        <taxon>Bacteroidales</taxon>
        <taxon>Tannerellaceae</taxon>
        <taxon>Parabacteroides</taxon>
    </lineage>
</organism>
<dbReference type="GO" id="GO:0005975">
    <property type="term" value="P:carbohydrate metabolic process"/>
    <property type="evidence" value="ECO:0007669"/>
    <property type="project" value="InterPro"/>
</dbReference>
<dbReference type="Proteomes" id="UP000095591">
    <property type="component" value="Unassembled WGS sequence"/>
</dbReference>
<dbReference type="InterPro" id="IPR008928">
    <property type="entry name" value="6-hairpin_glycosidase_sf"/>
</dbReference>
<dbReference type="EC" id="3.2.1.-" evidence="7"/>
<feature type="domain" description="Glycosyl hydrolase family 92 N-terminal" evidence="5">
    <location>
        <begin position="28"/>
        <end position="215"/>
    </location>
</feature>
<dbReference type="GO" id="GO:0000224">
    <property type="term" value="F:peptide-N4-(N-acetyl-beta-glucosaminyl)asparagine amidase activity"/>
    <property type="evidence" value="ECO:0007669"/>
    <property type="project" value="TreeGrafter"/>
</dbReference>
<dbReference type="PANTHER" id="PTHR12143">
    <property type="entry name" value="PEPTIDE N-GLYCANASE PNGASE -RELATED"/>
    <property type="match status" value="1"/>
</dbReference>
<keyword evidence="7" id="KW-0378">Hydrolase</keyword>
<accession>A0A173VUR1</accession>
<dbReference type="PANTHER" id="PTHR12143:SF43">
    <property type="entry name" value="PUTATIVE-RELATED"/>
    <property type="match status" value="1"/>
</dbReference>
<comment type="subunit">
    <text evidence="2">Monomer.</text>
</comment>
<dbReference type="Pfam" id="PF17678">
    <property type="entry name" value="Glyco_hydro_92N"/>
    <property type="match status" value="1"/>
</dbReference>
<dbReference type="NCBIfam" id="TIGR01180">
    <property type="entry name" value="aman2_put"/>
    <property type="match status" value="1"/>
</dbReference>
<dbReference type="Gene3D" id="3.30.2080.10">
    <property type="entry name" value="GH92 mannosidase domain"/>
    <property type="match status" value="1"/>
</dbReference>
<evidence type="ECO:0000313" key="7">
    <source>
        <dbReference type="EMBL" id="MDB9005626.1"/>
    </source>
</evidence>
<evidence type="ECO:0000256" key="3">
    <source>
        <dbReference type="ARBA" id="ARBA00022837"/>
    </source>
</evidence>
<protein>
    <submittedName>
        <fullName evidence="7">GH92 family glycosyl hydrolase</fullName>
        <ecNumber evidence="7">3.2.1.-</ecNumber>
    </submittedName>
    <submittedName>
        <fullName evidence="8">Glycoside hydrolase family 92 protein</fullName>
    </submittedName>
    <submittedName>
        <fullName evidence="6">Putative alpha-1,2-mannosidase</fullName>
    </submittedName>
</protein>
<dbReference type="Pfam" id="PF07971">
    <property type="entry name" value="Glyco_hydro_92"/>
    <property type="match status" value="1"/>
</dbReference>
<evidence type="ECO:0000256" key="1">
    <source>
        <dbReference type="ARBA" id="ARBA00001913"/>
    </source>
</evidence>
<evidence type="ECO:0000256" key="2">
    <source>
        <dbReference type="ARBA" id="ARBA00011245"/>
    </source>
</evidence>
<dbReference type="InterPro" id="IPR012939">
    <property type="entry name" value="Glyco_hydro_92"/>
</dbReference>
<dbReference type="GO" id="GO:0006516">
    <property type="term" value="P:glycoprotein catabolic process"/>
    <property type="evidence" value="ECO:0007669"/>
    <property type="project" value="TreeGrafter"/>
</dbReference>
<evidence type="ECO:0000313" key="6">
    <source>
        <dbReference type="EMBL" id="CUN29855.1"/>
    </source>
</evidence>
<proteinExistence type="predicted"/>
<dbReference type="AlphaFoldDB" id="A0A173VUR1"/>
<gene>
    <name evidence="8" type="ORF">DW782_16370</name>
    <name evidence="6" type="ORF">ERS852429_03463</name>
    <name evidence="7" type="ORF">PN599_11500</name>
</gene>
<dbReference type="InterPro" id="IPR041371">
    <property type="entry name" value="GH92_N"/>
</dbReference>
<dbReference type="InterPro" id="IPR014718">
    <property type="entry name" value="GH-type_carb-bd"/>
</dbReference>
<name>A0A173VUR1_PARDI</name>
<keyword evidence="3" id="KW-0106">Calcium</keyword>
<dbReference type="Gene3D" id="2.70.98.10">
    <property type="match status" value="1"/>
</dbReference>
<comment type="cofactor">
    <cofactor evidence="1">
        <name>Ca(2+)</name>
        <dbReference type="ChEBI" id="CHEBI:29108"/>
    </cofactor>
</comment>
<evidence type="ECO:0000259" key="4">
    <source>
        <dbReference type="Pfam" id="PF07971"/>
    </source>
</evidence>
<dbReference type="GO" id="GO:0016798">
    <property type="term" value="F:hydrolase activity, acting on glycosyl bonds"/>
    <property type="evidence" value="ECO:0007669"/>
    <property type="project" value="UniProtKB-KW"/>
</dbReference>
<reference evidence="6 9" key="1">
    <citation type="submission" date="2015-09" db="EMBL/GenBank/DDBJ databases">
        <authorList>
            <consortium name="Pathogen Informatics"/>
        </authorList>
    </citation>
    <scope>NUCLEOTIDE SEQUENCE [LARGE SCALE GENOMIC DNA]</scope>
    <source>
        <strain evidence="6 9">2789STDY5608872</strain>
    </source>
</reference>
<dbReference type="Gene3D" id="1.20.1610.10">
    <property type="entry name" value="alpha-1,2-mannosidases domains"/>
    <property type="match status" value="1"/>
</dbReference>
<dbReference type="EMBL" id="QSJN01000011">
    <property type="protein sequence ID" value="RHD72432.1"/>
    <property type="molecule type" value="Genomic_DNA"/>
</dbReference>
<dbReference type="RefSeq" id="WP_057319828.1">
    <property type="nucleotide sequence ID" value="NZ_CAJSZN010000011.1"/>
</dbReference>
<reference evidence="8 10" key="2">
    <citation type="submission" date="2018-08" db="EMBL/GenBank/DDBJ databases">
        <title>A genome reference for cultivated species of the human gut microbiota.</title>
        <authorList>
            <person name="Zou Y."/>
            <person name="Xue W."/>
            <person name="Luo G."/>
        </authorList>
    </citation>
    <scope>NUCLEOTIDE SEQUENCE [LARGE SCALE GENOMIC DNA]</scope>
    <source>
        <strain evidence="8 10">AM30-4</strain>
    </source>
</reference>